<proteinExistence type="predicted"/>
<feature type="domain" description="Conserved flagellar protein F immunoglobulin-like" evidence="2">
    <location>
        <begin position="49"/>
        <end position="160"/>
    </location>
</feature>
<dbReference type="GeneID" id="68866710"/>
<dbReference type="EMBL" id="AP025226">
    <property type="protein sequence ID" value="BDB98961.1"/>
    <property type="molecule type" value="Genomic_DNA"/>
</dbReference>
<dbReference type="KEGG" id="scas:SACC_19780"/>
<evidence type="ECO:0000313" key="4">
    <source>
        <dbReference type="Proteomes" id="UP001319921"/>
    </source>
</evidence>
<dbReference type="InterPro" id="IPR054458">
    <property type="entry name" value="FlaF_Ig-like"/>
</dbReference>
<dbReference type="Proteomes" id="UP001319921">
    <property type="component" value="Chromosome"/>
</dbReference>
<dbReference type="Pfam" id="PF22201">
    <property type="entry name" value="FlaF_Ig-like"/>
    <property type="match status" value="1"/>
</dbReference>
<evidence type="ECO:0000256" key="1">
    <source>
        <dbReference type="SAM" id="Phobius"/>
    </source>
</evidence>
<keyword evidence="1" id="KW-0812">Transmembrane</keyword>
<dbReference type="RefSeq" id="WP_229569319.1">
    <property type="nucleotide sequence ID" value="NZ_AP025226.1"/>
</dbReference>
<evidence type="ECO:0000259" key="2">
    <source>
        <dbReference type="Pfam" id="PF22201"/>
    </source>
</evidence>
<keyword evidence="1" id="KW-1133">Transmembrane helix</keyword>
<evidence type="ECO:0000313" key="3">
    <source>
        <dbReference type="EMBL" id="BDB98961.1"/>
    </source>
</evidence>
<keyword evidence="1" id="KW-0472">Membrane</keyword>
<protein>
    <recommendedName>
        <fullName evidence="2">Conserved flagellar protein F immunoglobulin-like domain-containing protein</fullName>
    </recommendedName>
</protein>
<dbReference type="AlphaFoldDB" id="A0AAQ4CT30"/>
<sequence length="162" mass="18139">MGVSQVVAYALIIFISISLGLIVLGTYIRSQQILTYAYEIKQVNQLNQLDTRIFIKNIYLSGNLLYVTITNNGTTSLYEFNNFAVIIKYYANISNISTLIVSQYNYSKTIGPYEWTTSSIIINPSSSGVLVIELPYKPYPNTQATVVIATNYGPEAIWRGVL</sequence>
<reference evidence="3 4" key="1">
    <citation type="journal article" date="2022" name="Microbiol. Resour. Announc.">
        <title>Complete Genome Sequence of the Hyperthermophilic and Acidophilic Archaeon Saccharolobus caldissimus Strain HS-3T.</title>
        <authorList>
            <person name="Sakai H.D."/>
            <person name="Kurosawa N."/>
        </authorList>
    </citation>
    <scope>NUCLEOTIDE SEQUENCE [LARGE SCALE GENOMIC DNA]</scope>
    <source>
        <strain evidence="3 4">JCM32116</strain>
    </source>
</reference>
<keyword evidence="4" id="KW-1185">Reference proteome</keyword>
<accession>A0AAQ4CT30</accession>
<gene>
    <name evidence="3" type="ORF">SACC_19780</name>
</gene>
<name>A0AAQ4CT30_9CREN</name>
<feature type="transmembrane region" description="Helical" evidence="1">
    <location>
        <begin position="6"/>
        <end position="28"/>
    </location>
</feature>
<organism evidence="3 4">
    <name type="scientific">Saccharolobus caldissimus</name>
    <dbReference type="NCBI Taxonomy" id="1702097"/>
    <lineage>
        <taxon>Archaea</taxon>
        <taxon>Thermoproteota</taxon>
        <taxon>Thermoprotei</taxon>
        <taxon>Sulfolobales</taxon>
        <taxon>Sulfolobaceae</taxon>
        <taxon>Saccharolobus</taxon>
    </lineage>
</organism>